<dbReference type="AlphaFoldDB" id="A0A3D8ICR3"/>
<feature type="region of interest" description="Disordered" evidence="2">
    <location>
        <begin position="445"/>
        <end position="478"/>
    </location>
</feature>
<sequence>MVAEINTTGAGQPATITNNTKPQDSTDPTAFTEALAQSVAKNENKANATQNTSKTTDKEEQNNGKKVQQKGTTNVSKENKELKDSKNNIDTTPNPITTKINKKETKSALTKALNGEEIQDSKAEESENAIELSLDETEKTNKDKKEIPTLNAHKISSAETKTATPQSMNAEDLTQDSESETTLDENLQETKIDTKQKDKSSKEIEAKSLPKTLLDVKKESQARNLNLKKIEITEQGRKNQINPQDLMDREVLETNREKLASSLHDKGMGIANSITKALPQANAEMSEKDKLLAELLNRYDAVANAKRKAQNEAEKLQFKVGNGDKSLIIERTSVQPKNIVESKFRNESMQQEFLEKLHNITGDEELGEVIKTNKTKLELLAQQVNQATKELPKNTQTTLQGWAQQGQFIEPAKDVTKDLGDSHGIEFEMDTNKPFDALLADHVKTDSKQKEADSQIKESKKVDEKAKEKIDSKQEATAVHTKQEVNMKNAMAREAMKNFASQFREEIMNYKPPITKINLELNPANLGQVAMTISKKGKDLQVNITSNANVMTMFVQNAQELRQNLMQIGFNNLDLNFNSHEGQNKDSKNNPNEEKKDTMKLQTIDEAEVALQNGSVPQSVEITLPQYA</sequence>
<reference evidence="4 5" key="1">
    <citation type="submission" date="2018-04" db="EMBL/GenBank/DDBJ databases">
        <title>Novel Campyloabacter and Helicobacter Species and Strains.</title>
        <authorList>
            <person name="Mannion A.J."/>
            <person name="Shen Z."/>
            <person name="Fox J.G."/>
        </authorList>
    </citation>
    <scope>NUCLEOTIDE SEQUENCE [LARGE SCALE GENOMIC DNA]</scope>
    <source>
        <strain evidence="4 5">MIT 17-337</strain>
    </source>
</reference>
<gene>
    <name evidence="4" type="ORF">CQA53_09000</name>
</gene>
<feature type="coiled-coil region" evidence="1">
    <location>
        <begin position="292"/>
        <end position="319"/>
    </location>
</feature>
<name>A0A3D8ICR3_9HELI</name>
<feature type="compositionally biased region" description="Basic and acidic residues" evidence="2">
    <location>
        <begin position="77"/>
        <end position="87"/>
    </location>
</feature>
<feature type="compositionally biased region" description="Basic and acidic residues" evidence="2">
    <location>
        <begin position="188"/>
        <end position="204"/>
    </location>
</feature>
<evidence type="ECO:0000256" key="2">
    <source>
        <dbReference type="SAM" id="MobiDB-lite"/>
    </source>
</evidence>
<keyword evidence="1" id="KW-0175">Coiled coil</keyword>
<feature type="compositionally biased region" description="Low complexity" evidence="2">
    <location>
        <begin position="88"/>
        <end position="99"/>
    </location>
</feature>
<evidence type="ECO:0000313" key="4">
    <source>
        <dbReference type="EMBL" id="RDU62835.1"/>
    </source>
</evidence>
<dbReference type="RefSeq" id="WP_115543672.1">
    <property type="nucleotide sequence ID" value="NZ_NXLQ01000028.1"/>
</dbReference>
<dbReference type="OrthoDB" id="5362877at2"/>
<feature type="compositionally biased region" description="Basic and acidic residues" evidence="2">
    <location>
        <begin position="445"/>
        <end position="474"/>
    </location>
</feature>
<evidence type="ECO:0000313" key="5">
    <source>
        <dbReference type="Proteomes" id="UP000256379"/>
    </source>
</evidence>
<proteinExistence type="predicted"/>
<keyword evidence="5" id="KW-1185">Reference proteome</keyword>
<dbReference type="InterPro" id="IPR021136">
    <property type="entry name" value="Flagellar_hook_control-like_C"/>
</dbReference>
<comment type="caution">
    <text evidence="4">The sequence shown here is derived from an EMBL/GenBank/DDBJ whole genome shotgun (WGS) entry which is preliminary data.</text>
</comment>
<dbReference type="Proteomes" id="UP000256379">
    <property type="component" value="Unassembled WGS sequence"/>
</dbReference>
<feature type="region of interest" description="Disordered" evidence="2">
    <location>
        <begin position="1"/>
        <end position="204"/>
    </location>
</feature>
<feature type="compositionally biased region" description="Acidic residues" evidence="2">
    <location>
        <begin position="173"/>
        <end position="187"/>
    </location>
</feature>
<protein>
    <recommendedName>
        <fullName evidence="3">Flagellar hook-length control protein-like C-terminal domain-containing protein</fullName>
    </recommendedName>
</protein>
<feature type="compositionally biased region" description="Polar residues" evidence="2">
    <location>
        <begin position="64"/>
        <end position="76"/>
    </location>
</feature>
<accession>A0A3D8ICR3</accession>
<feature type="compositionally biased region" description="Basic and acidic residues" evidence="2">
    <location>
        <begin position="582"/>
        <end position="597"/>
    </location>
</feature>
<dbReference type="Pfam" id="PF02120">
    <property type="entry name" value="Flg_hook"/>
    <property type="match status" value="1"/>
</dbReference>
<dbReference type="InterPro" id="IPR038610">
    <property type="entry name" value="FliK-like_C_sf"/>
</dbReference>
<dbReference type="Gene3D" id="3.30.750.140">
    <property type="match status" value="1"/>
</dbReference>
<feature type="region of interest" description="Disordered" evidence="2">
    <location>
        <begin position="577"/>
        <end position="597"/>
    </location>
</feature>
<feature type="compositionally biased region" description="Basic and acidic residues" evidence="2">
    <location>
        <begin position="136"/>
        <end position="147"/>
    </location>
</feature>
<feature type="domain" description="Flagellar hook-length control protein-like C-terminal" evidence="3">
    <location>
        <begin position="506"/>
        <end position="584"/>
    </location>
</feature>
<feature type="compositionally biased region" description="Polar residues" evidence="2">
    <location>
        <begin position="1"/>
        <end position="29"/>
    </location>
</feature>
<evidence type="ECO:0000259" key="3">
    <source>
        <dbReference type="Pfam" id="PF02120"/>
    </source>
</evidence>
<evidence type="ECO:0000256" key="1">
    <source>
        <dbReference type="SAM" id="Coils"/>
    </source>
</evidence>
<feature type="compositionally biased region" description="Polar residues" evidence="2">
    <location>
        <begin position="39"/>
        <end position="54"/>
    </location>
</feature>
<organism evidence="4 5">
    <name type="scientific">Helicobacter didelphidarum</name>
    <dbReference type="NCBI Taxonomy" id="2040648"/>
    <lineage>
        <taxon>Bacteria</taxon>
        <taxon>Pseudomonadati</taxon>
        <taxon>Campylobacterota</taxon>
        <taxon>Epsilonproteobacteria</taxon>
        <taxon>Campylobacterales</taxon>
        <taxon>Helicobacteraceae</taxon>
        <taxon>Helicobacter</taxon>
    </lineage>
</organism>
<dbReference type="EMBL" id="NXLQ01000028">
    <property type="protein sequence ID" value="RDU62835.1"/>
    <property type="molecule type" value="Genomic_DNA"/>
</dbReference>
<feature type="compositionally biased region" description="Polar residues" evidence="2">
    <location>
        <begin position="157"/>
        <end position="169"/>
    </location>
</feature>